<protein>
    <submittedName>
        <fullName evidence="3">Ldh family oxidoreductase</fullName>
    </submittedName>
</protein>
<proteinExistence type="inferred from homology"/>
<organism evidence="3 4">
    <name type="scientific">Altererythrobacter arenosus</name>
    <dbReference type="NCBI Taxonomy" id="3032592"/>
    <lineage>
        <taxon>Bacteria</taxon>
        <taxon>Pseudomonadati</taxon>
        <taxon>Pseudomonadota</taxon>
        <taxon>Alphaproteobacteria</taxon>
        <taxon>Sphingomonadales</taxon>
        <taxon>Erythrobacteraceae</taxon>
        <taxon>Altererythrobacter</taxon>
    </lineage>
</organism>
<gene>
    <name evidence="3" type="ORF">P7228_09835</name>
</gene>
<evidence type="ECO:0000256" key="2">
    <source>
        <dbReference type="ARBA" id="ARBA00023002"/>
    </source>
</evidence>
<reference evidence="3 4" key="1">
    <citation type="submission" date="2023-03" db="EMBL/GenBank/DDBJ databases">
        <title>Altererythrobacter sp. CAU 1644 isolated from sand.</title>
        <authorList>
            <person name="Kim W."/>
        </authorList>
    </citation>
    <scope>NUCLEOTIDE SEQUENCE [LARGE SCALE GENOMIC DNA]</scope>
    <source>
        <strain evidence="3 4">CAU 1644</strain>
    </source>
</reference>
<accession>A0ABY8FMR9</accession>
<dbReference type="InterPro" id="IPR036111">
    <property type="entry name" value="Mal/L-sulfo/L-lacto_DH-like_sf"/>
</dbReference>
<dbReference type="EMBL" id="CP121106">
    <property type="protein sequence ID" value="WFL76298.1"/>
    <property type="molecule type" value="Genomic_DNA"/>
</dbReference>
<comment type="similarity">
    <text evidence="1">Belongs to the LDH2/MDH2 oxidoreductase family.</text>
</comment>
<evidence type="ECO:0000256" key="1">
    <source>
        <dbReference type="ARBA" id="ARBA00006056"/>
    </source>
</evidence>
<dbReference type="Proteomes" id="UP001215827">
    <property type="component" value="Chromosome"/>
</dbReference>
<dbReference type="PANTHER" id="PTHR11091">
    <property type="entry name" value="OXIDOREDUCTASE-RELATED"/>
    <property type="match status" value="1"/>
</dbReference>
<dbReference type="Gene3D" id="3.30.1370.60">
    <property type="entry name" value="Hypothetical oxidoreductase yiak, domain 2"/>
    <property type="match status" value="1"/>
</dbReference>
<dbReference type="PANTHER" id="PTHR11091:SF0">
    <property type="entry name" value="MALATE DEHYDROGENASE"/>
    <property type="match status" value="1"/>
</dbReference>
<evidence type="ECO:0000313" key="4">
    <source>
        <dbReference type="Proteomes" id="UP001215827"/>
    </source>
</evidence>
<keyword evidence="4" id="KW-1185">Reference proteome</keyword>
<dbReference type="RefSeq" id="WP_278015064.1">
    <property type="nucleotide sequence ID" value="NZ_CP121106.1"/>
</dbReference>
<dbReference type="Gene3D" id="1.10.1530.10">
    <property type="match status" value="1"/>
</dbReference>
<dbReference type="InterPro" id="IPR043143">
    <property type="entry name" value="Mal/L-sulf/L-lact_DH-like_NADP"/>
</dbReference>
<dbReference type="SUPFAM" id="SSF89733">
    <property type="entry name" value="L-sulfolactate dehydrogenase-like"/>
    <property type="match status" value="1"/>
</dbReference>
<evidence type="ECO:0000313" key="3">
    <source>
        <dbReference type="EMBL" id="WFL76298.1"/>
    </source>
</evidence>
<sequence length="356" mass="37199">MAEDTKPFRIARSELAAFINRLMAAAGVDEAQIATVSDNLVWNDASGRRNHGVERLPILLKRVQAGLIKCPAQETFQDLGPSIAHLDAGDAFGQHAGTLASDHAVALAKKTGIGVVGVSSSNFFGTGAYFLARMVDQGAIGLVLSNSYPKVAVPGGTRPALGTNPFAFGAPYAGGRLLVDMSTAAVAGSTIRDAQRAGIPLPEGIAVDEDGRPVIDPEKAQSATLLPAAGAKGFGLALMVEVLAGVLTGSGIAHEVGSLYANFDRASRSGHFFLALDISRWMDDAAWDGRMDLLIRTLAGASPGDELRLPGQMREMEQAESARLGIPIVATTADALRRLARELGVPPHQSLTDQST</sequence>
<dbReference type="Pfam" id="PF02615">
    <property type="entry name" value="Ldh_2"/>
    <property type="match status" value="1"/>
</dbReference>
<dbReference type="InterPro" id="IPR003767">
    <property type="entry name" value="Malate/L-lactate_DH-like"/>
</dbReference>
<keyword evidence="2" id="KW-0560">Oxidoreductase</keyword>
<name>A0ABY8FMR9_9SPHN</name>
<dbReference type="InterPro" id="IPR043144">
    <property type="entry name" value="Mal/L-sulf/L-lact_DH-like_ah"/>
</dbReference>